<dbReference type="Gene3D" id="1.10.150.520">
    <property type="match status" value="1"/>
</dbReference>
<proteinExistence type="inferred from homology"/>
<evidence type="ECO:0000256" key="4">
    <source>
        <dbReference type="ARBA" id="ARBA00013078"/>
    </source>
</evidence>
<comment type="similarity">
    <text evidence="3">Belongs to the HAD-like hydrolase superfamily. CbbY/CbbZ/Gph/YieH family.</text>
</comment>
<comment type="caution">
    <text evidence="5">The sequence shown here is derived from an EMBL/GenBank/DDBJ whole genome shotgun (WGS) entry which is preliminary data.</text>
</comment>
<dbReference type="PANTHER" id="PTHR43434:SF1">
    <property type="entry name" value="PHOSPHOGLYCOLATE PHOSPHATASE"/>
    <property type="match status" value="1"/>
</dbReference>
<dbReference type="AlphaFoldDB" id="A0A9D1SC02"/>
<dbReference type="SUPFAM" id="SSF56784">
    <property type="entry name" value="HAD-like"/>
    <property type="match status" value="1"/>
</dbReference>
<dbReference type="PANTHER" id="PTHR43434">
    <property type="entry name" value="PHOSPHOGLYCOLATE PHOSPHATASE"/>
    <property type="match status" value="1"/>
</dbReference>
<dbReference type="InterPro" id="IPR006439">
    <property type="entry name" value="HAD-SF_hydro_IA"/>
</dbReference>
<evidence type="ECO:0000256" key="2">
    <source>
        <dbReference type="ARBA" id="ARBA00004818"/>
    </source>
</evidence>
<gene>
    <name evidence="5" type="ORF">IAD20_08025</name>
</gene>
<evidence type="ECO:0000256" key="3">
    <source>
        <dbReference type="ARBA" id="ARBA00006171"/>
    </source>
</evidence>
<sequence>MIFCKKNIIWDLDNTLYRITPEFADILDEATAIAAIEDLGVPLDFETAKAKVKESYRIYRDGGEIFVKEYGIDPRDIFLAYHKRKPVEPIVPYDNLLEKLEALPCEQYIFSTSTREICEKILKHIGLYDFFKGRFYSVEDFDSYKKNESSEVYKQLCRRIKVDPKDCIFVDDSYSNLEFPKEIGMTTVRIYYNENSAKDKTYIDYAYKGINGFLDACLERPSEICG</sequence>
<reference evidence="5" key="2">
    <citation type="journal article" date="2021" name="PeerJ">
        <title>Extensive microbial diversity within the chicken gut microbiome revealed by metagenomics and culture.</title>
        <authorList>
            <person name="Gilroy R."/>
            <person name="Ravi A."/>
            <person name="Getino M."/>
            <person name="Pursley I."/>
            <person name="Horton D.L."/>
            <person name="Alikhan N.F."/>
            <person name="Baker D."/>
            <person name="Gharbi K."/>
            <person name="Hall N."/>
            <person name="Watson M."/>
            <person name="Adriaenssens E.M."/>
            <person name="Foster-Nyarko E."/>
            <person name="Jarju S."/>
            <person name="Secka A."/>
            <person name="Antonio M."/>
            <person name="Oren A."/>
            <person name="Chaudhuri R.R."/>
            <person name="La Ragione R."/>
            <person name="Hildebrand F."/>
            <person name="Pallen M.J."/>
        </authorList>
    </citation>
    <scope>NUCLEOTIDE SEQUENCE</scope>
    <source>
        <strain evidence="5">ChiW3-316</strain>
    </source>
</reference>
<dbReference type="GO" id="GO:0006281">
    <property type="term" value="P:DNA repair"/>
    <property type="evidence" value="ECO:0007669"/>
    <property type="project" value="TreeGrafter"/>
</dbReference>
<evidence type="ECO:0000313" key="6">
    <source>
        <dbReference type="Proteomes" id="UP000824107"/>
    </source>
</evidence>
<protein>
    <recommendedName>
        <fullName evidence="4">phosphoglycolate phosphatase</fullName>
        <ecNumber evidence="4">3.1.3.18</ecNumber>
    </recommendedName>
</protein>
<dbReference type="Gene3D" id="3.40.50.1000">
    <property type="entry name" value="HAD superfamily/HAD-like"/>
    <property type="match status" value="1"/>
</dbReference>
<organism evidence="5 6">
    <name type="scientific">Candidatus Scatocola faecipullorum</name>
    <dbReference type="NCBI Taxonomy" id="2840917"/>
    <lineage>
        <taxon>Bacteria</taxon>
        <taxon>Pseudomonadati</taxon>
        <taxon>Pseudomonadota</taxon>
        <taxon>Alphaproteobacteria</taxon>
        <taxon>Rhodospirillales</taxon>
        <taxon>Rhodospirillaceae</taxon>
        <taxon>Rhodospirillaceae incertae sedis</taxon>
        <taxon>Candidatus Scatocola</taxon>
    </lineage>
</organism>
<dbReference type="EMBL" id="DVNC01000053">
    <property type="protein sequence ID" value="HIU54008.1"/>
    <property type="molecule type" value="Genomic_DNA"/>
</dbReference>
<dbReference type="InterPro" id="IPR050155">
    <property type="entry name" value="HAD-like_hydrolase_sf"/>
</dbReference>
<comment type="pathway">
    <text evidence="2">Organic acid metabolism; glycolate biosynthesis; glycolate from 2-phosphoglycolate: step 1/1.</text>
</comment>
<dbReference type="NCBIfam" id="TIGR01509">
    <property type="entry name" value="HAD-SF-IA-v3"/>
    <property type="match status" value="1"/>
</dbReference>
<dbReference type="GO" id="GO:0008967">
    <property type="term" value="F:phosphoglycolate phosphatase activity"/>
    <property type="evidence" value="ECO:0007669"/>
    <property type="project" value="UniProtKB-EC"/>
</dbReference>
<keyword evidence="5" id="KW-0378">Hydrolase</keyword>
<evidence type="ECO:0000313" key="5">
    <source>
        <dbReference type="EMBL" id="HIU54008.1"/>
    </source>
</evidence>
<dbReference type="Pfam" id="PF00702">
    <property type="entry name" value="Hydrolase"/>
    <property type="match status" value="1"/>
</dbReference>
<dbReference type="InterPro" id="IPR023214">
    <property type="entry name" value="HAD_sf"/>
</dbReference>
<dbReference type="SFLD" id="SFLDG01129">
    <property type="entry name" value="C1.5:_HAD__Beta-PGM__Phosphata"/>
    <property type="match status" value="1"/>
</dbReference>
<comment type="catalytic activity">
    <reaction evidence="1">
        <text>2-phosphoglycolate + H2O = glycolate + phosphate</text>
        <dbReference type="Rhea" id="RHEA:14369"/>
        <dbReference type="ChEBI" id="CHEBI:15377"/>
        <dbReference type="ChEBI" id="CHEBI:29805"/>
        <dbReference type="ChEBI" id="CHEBI:43474"/>
        <dbReference type="ChEBI" id="CHEBI:58033"/>
        <dbReference type="EC" id="3.1.3.18"/>
    </reaction>
</comment>
<accession>A0A9D1SC02</accession>
<reference evidence="5" key="1">
    <citation type="submission" date="2020-10" db="EMBL/GenBank/DDBJ databases">
        <authorList>
            <person name="Gilroy R."/>
        </authorList>
    </citation>
    <scope>NUCLEOTIDE SEQUENCE</scope>
    <source>
        <strain evidence="5">ChiW3-316</strain>
    </source>
</reference>
<evidence type="ECO:0000256" key="1">
    <source>
        <dbReference type="ARBA" id="ARBA00000830"/>
    </source>
</evidence>
<name>A0A9D1SC02_9PROT</name>
<dbReference type="InterPro" id="IPR036412">
    <property type="entry name" value="HAD-like_sf"/>
</dbReference>
<dbReference type="SFLD" id="SFLDS00003">
    <property type="entry name" value="Haloacid_Dehalogenase"/>
    <property type="match status" value="1"/>
</dbReference>
<dbReference type="EC" id="3.1.3.18" evidence="4"/>
<dbReference type="Proteomes" id="UP000824107">
    <property type="component" value="Unassembled WGS sequence"/>
</dbReference>